<reference evidence="7" key="1">
    <citation type="submission" date="2014-11" db="EMBL/GenBank/DDBJ databases">
        <authorList>
            <person name="Otto D Thomas"/>
            <person name="Naeem Raeece"/>
        </authorList>
    </citation>
    <scope>NUCLEOTIDE SEQUENCE</scope>
</reference>
<feature type="region of interest" description="Disordered" evidence="5">
    <location>
        <begin position="1"/>
        <end position="141"/>
    </location>
</feature>
<dbReference type="InterPro" id="IPR040169">
    <property type="entry name" value="SUGP1/2"/>
</dbReference>
<gene>
    <name evidence="7" type="ORF">Cvel_10045</name>
</gene>
<dbReference type="GO" id="GO:0003723">
    <property type="term" value="F:RNA binding"/>
    <property type="evidence" value="ECO:0007669"/>
    <property type="project" value="TreeGrafter"/>
</dbReference>
<dbReference type="GO" id="GO:0006397">
    <property type="term" value="P:mRNA processing"/>
    <property type="evidence" value="ECO:0007669"/>
    <property type="project" value="UniProtKB-KW"/>
</dbReference>
<evidence type="ECO:0000256" key="1">
    <source>
        <dbReference type="ARBA" id="ARBA00004123"/>
    </source>
</evidence>
<dbReference type="PANTHER" id="PTHR23340:SF0">
    <property type="entry name" value="SURP AND G-PATCH DOMAIN-CONTAINING PROTEIN 1 ISOFORM X1"/>
    <property type="match status" value="1"/>
</dbReference>
<feature type="compositionally biased region" description="Low complexity" evidence="5">
    <location>
        <begin position="363"/>
        <end position="375"/>
    </location>
</feature>
<dbReference type="EMBL" id="CDMZ01004690">
    <property type="protein sequence ID" value="CEM50515.1"/>
    <property type="molecule type" value="Genomic_DNA"/>
</dbReference>
<name>A0A0G4I0Z4_9ALVE</name>
<keyword evidence="4" id="KW-0539">Nucleus</keyword>
<feature type="compositionally biased region" description="Low complexity" evidence="5">
    <location>
        <begin position="21"/>
        <end position="33"/>
    </location>
</feature>
<feature type="domain" description="G-patch" evidence="6">
    <location>
        <begin position="255"/>
        <end position="297"/>
    </location>
</feature>
<feature type="compositionally biased region" description="Low complexity" evidence="5">
    <location>
        <begin position="52"/>
        <end position="74"/>
    </location>
</feature>
<keyword evidence="3" id="KW-0508">mRNA splicing</keyword>
<dbReference type="SMART" id="SM00443">
    <property type="entry name" value="G_patch"/>
    <property type="match status" value="1"/>
</dbReference>
<sequence>MSTGPDSQPGQTTAAPPEEASGGSSSSSSSSSSVPQTSEGRQRRKFQETLPAAAAASTETAARPPDAAPAAAAASTEDHRRFTEAPAAGSQRKRSRWGQMPEEAAGGESGSSAAAPSTSPLPSASPLYAGAAYLPPSTKPMQDPKLLLKEMEQEHWNVLAKALENSDDPQLLLETGEGLEGISKTHMERAKEMLKTSGLAATITALNKEKGKSLQEYVPSDILQAFESKYEAIKKGDVDSRNREVVVTQGAQISESNKGFQLLKKAGWTEGRGLGAEGKGIQAPVRAAAETVIGESRQTHEPSARDDPFEQFRKRNMLAYRFRPNPLNNPRRGYDGYATIYDKESMDTILTQLAPGEEPPGPQQQQQHQDPFQRR</sequence>
<feature type="compositionally biased region" description="Low complexity" evidence="5">
    <location>
        <begin position="101"/>
        <end position="136"/>
    </location>
</feature>
<accession>A0A0G4I0Z4</accession>
<dbReference type="VEuPathDB" id="CryptoDB:Cvel_10045"/>
<organism evidence="7">
    <name type="scientific">Chromera velia CCMP2878</name>
    <dbReference type="NCBI Taxonomy" id="1169474"/>
    <lineage>
        <taxon>Eukaryota</taxon>
        <taxon>Sar</taxon>
        <taxon>Alveolata</taxon>
        <taxon>Colpodellida</taxon>
        <taxon>Chromeraceae</taxon>
        <taxon>Chromera</taxon>
    </lineage>
</organism>
<keyword evidence="2" id="KW-0507">mRNA processing</keyword>
<evidence type="ECO:0000313" key="7">
    <source>
        <dbReference type="EMBL" id="CEM50515.1"/>
    </source>
</evidence>
<comment type="subcellular location">
    <subcellularLocation>
        <location evidence="1">Nucleus</location>
    </subcellularLocation>
</comment>
<dbReference type="Pfam" id="PF01585">
    <property type="entry name" value="G-patch"/>
    <property type="match status" value="1"/>
</dbReference>
<evidence type="ECO:0000256" key="5">
    <source>
        <dbReference type="SAM" id="MobiDB-lite"/>
    </source>
</evidence>
<protein>
    <recommendedName>
        <fullName evidence="6">G-patch domain-containing protein</fullName>
    </recommendedName>
</protein>
<evidence type="ECO:0000259" key="6">
    <source>
        <dbReference type="PROSITE" id="PS50174"/>
    </source>
</evidence>
<dbReference type="PANTHER" id="PTHR23340">
    <property type="entry name" value="ARGININE/SERINE RICH SPLICING FACTOR SF4/14"/>
    <property type="match status" value="1"/>
</dbReference>
<evidence type="ECO:0000256" key="3">
    <source>
        <dbReference type="ARBA" id="ARBA00023187"/>
    </source>
</evidence>
<evidence type="ECO:0000256" key="2">
    <source>
        <dbReference type="ARBA" id="ARBA00022664"/>
    </source>
</evidence>
<dbReference type="GO" id="GO:0005654">
    <property type="term" value="C:nucleoplasm"/>
    <property type="evidence" value="ECO:0007669"/>
    <property type="project" value="TreeGrafter"/>
</dbReference>
<feature type="compositionally biased region" description="Polar residues" evidence="5">
    <location>
        <begin position="1"/>
        <end position="14"/>
    </location>
</feature>
<proteinExistence type="predicted"/>
<dbReference type="GO" id="GO:0008380">
    <property type="term" value="P:RNA splicing"/>
    <property type="evidence" value="ECO:0007669"/>
    <property type="project" value="UniProtKB-KW"/>
</dbReference>
<evidence type="ECO:0000256" key="4">
    <source>
        <dbReference type="ARBA" id="ARBA00023242"/>
    </source>
</evidence>
<dbReference type="InterPro" id="IPR000467">
    <property type="entry name" value="G_patch_dom"/>
</dbReference>
<dbReference type="PROSITE" id="PS50174">
    <property type="entry name" value="G_PATCH"/>
    <property type="match status" value="1"/>
</dbReference>
<dbReference type="AlphaFoldDB" id="A0A0G4I0Z4"/>
<feature type="region of interest" description="Disordered" evidence="5">
    <location>
        <begin position="347"/>
        <end position="375"/>
    </location>
</feature>